<feature type="transmembrane region" description="Helical" evidence="1">
    <location>
        <begin position="207"/>
        <end position="230"/>
    </location>
</feature>
<comment type="caution">
    <text evidence="2">The sequence shown here is derived from an EMBL/GenBank/DDBJ whole genome shotgun (WGS) entry which is preliminary data.</text>
</comment>
<dbReference type="Pfam" id="PF19554">
    <property type="entry name" value="DUF6077"/>
    <property type="match status" value="1"/>
</dbReference>
<evidence type="ECO:0000313" key="2">
    <source>
        <dbReference type="EMBL" id="PHU36152.1"/>
    </source>
</evidence>
<gene>
    <name evidence="2" type="ORF">CSX01_01180</name>
</gene>
<dbReference type="AlphaFoldDB" id="A0A2G3DYN4"/>
<accession>A0A2G3DYN4</accession>
<keyword evidence="1" id="KW-0812">Transmembrane</keyword>
<feature type="transmembrane region" description="Helical" evidence="1">
    <location>
        <begin position="36"/>
        <end position="57"/>
    </location>
</feature>
<reference evidence="2 3" key="2">
    <citation type="submission" date="2017-10" db="EMBL/GenBank/DDBJ databases">
        <authorList>
            <person name="Banno H."/>
            <person name="Chua N.-H."/>
        </authorList>
    </citation>
    <scope>NUCLEOTIDE SEQUENCE [LARGE SCALE GENOMIC DNA]</scope>
    <source>
        <strain evidence="2 3">JK626</strain>
    </source>
</reference>
<feature type="transmembrane region" description="Helical" evidence="1">
    <location>
        <begin position="6"/>
        <end position="24"/>
    </location>
</feature>
<evidence type="ECO:0000256" key="1">
    <source>
        <dbReference type="SAM" id="Phobius"/>
    </source>
</evidence>
<dbReference type="EMBL" id="PDYF01000006">
    <property type="protein sequence ID" value="PHU36152.1"/>
    <property type="molecule type" value="Genomic_DNA"/>
</dbReference>
<keyword evidence="1" id="KW-0472">Membrane</keyword>
<feature type="transmembrane region" description="Helical" evidence="1">
    <location>
        <begin position="346"/>
        <end position="368"/>
    </location>
</feature>
<reference evidence="2 3" key="1">
    <citation type="submission" date="2017-10" db="EMBL/GenBank/DDBJ databases">
        <title>Resolving the taxonomy of Roseburia spp., Eubacterium rectale and Agathobacter spp. through phylogenomic analysis.</title>
        <authorList>
            <person name="Sheridan P.O."/>
            <person name="Walker A.W."/>
            <person name="Duncan S.H."/>
            <person name="Scott K.P."/>
            <person name="Toole P.W.O."/>
            <person name="Luis P."/>
            <person name="Flint H.J."/>
        </authorList>
    </citation>
    <scope>NUCLEOTIDE SEQUENCE [LARGE SCALE GENOMIC DNA]</scope>
    <source>
        <strain evidence="2 3">JK626</strain>
    </source>
</reference>
<protein>
    <submittedName>
        <fullName evidence="2">Uncharacterized protein</fullName>
    </submittedName>
</protein>
<feature type="transmembrane region" description="Helical" evidence="1">
    <location>
        <begin position="302"/>
        <end position="334"/>
    </location>
</feature>
<proteinExistence type="predicted"/>
<organism evidence="2 3">
    <name type="scientific">Pseudobutyrivibrio ruminis</name>
    <dbReference type="NCBI Taxonomy" id="46206"/>
    <lineage>
        <taxon>Bacteria</taxon>
        <taxon>Bacillati</taxon>
        <taxon>Bacillota</taxon>
        <taxon>Clostridia</taxon>
        <taxon>Lachnospirales</taxon>
        <taxon>Lachnospiraceae</taxon>
        <taxon>Pseudobutyrivibrio</taxon>
    </lineage>
</organism>
<name>A0A2G3DYN4_9FIRM</name>
<feature type="transmembrane region" description="Helical" evidence="1">
    <location>
        <begin position="69"/>
        <end position="94"/>
    </location>
</feature>
<feature type="transmembrane region" description="Helical" evidence="1">
    <location>
        <begin position="242"/>
        <end position="259"/>
    </location>
</feature>
<feature type="transmembrane region" description="Helical" evidence="1">
    <location>
        <begin position="124"/>
        <end position="145"/>
    </location>
</feature>
<dbReference type="RefSeq" id="WP_099391129.1">
    <property type="nucleotide sequence ID" value="NZ_PDYF01000006.1"/>
</dbReference>
<evidence type="ECO:0000313" key="3">
    <source>
        <dbReference type="Proteomes" id="UP000225889"/>
    </source>
</evidence>
<dbReference type="Proteomes" id="UP000225889">
    <property type="component" value="Unassembled WGS sequence"/>
</dbReference>
<keyword evidence="1" id="KW-1133">Transmembrane helix</keyword>
<dbReference type="InterPro" id="IPR045723">
    <property type="entry name" value="DUF6077"/>
</dbReference>
<sequence length="393" mass="45386">MIIIRAIAFLLHFTIIPVALGRLITYKQTDNKDSAIATYIIGLFGSFAIFYVLCSLLEWHQYWNTFTEPFTGCFTALCIAYSVVIAILLIVWMVKDKTAIKASIGNIKKWLSEKLNQIKANKFLGIYMIAFAAILIVQLYFAFAYEINEWSYDDYDYVVNSQDTITTDTIAYVNYVNGEMPYTAEKRAVTAWPTYIAYLARVSGFEVTTVCHTILPVILLIVAYMVYYYISRFIFVDIEKQFIFLIFLSMTNIFGLYSHHASTFRLLGAIWQGKAVLTTIAIPFFTIYLFETYKNKFNRHKVMGIIMVSLGAASLTTMSALLLSIASVSVWIAMSLYNRKIVDLRYLIASLFGVIYLMIFYLLMSILIDDMQSDNKTFFKRGKDINWWYRWFG</sequence>
<feature type="transmembrane region" description="Helical" evidence="1">
    <location>
        <begin position="271"/>
        <end position="290"/>
    </location>
</feature>